<feature type="domain" description="Major facilitator superfamily (MFS) profile" evidence="7">
    <location>
        <begin position="61"/>
        <end position="476"/>
    </location>
</feature>
<organism evidence="8 9">
    <name type="scientific">Diutina rugosa</name>
    <name type="common">Yeast</name>
    <name type="synonym">Candida rugosa</name>
    <dbReference type="NCBI Taxonomy" id="5481"/>
    <lineage>
        <taxon>Eukaryota</taxon>
        <taxon>Fungi</taxon>
        <taxon>Dikarya</taxon>
        <taxon>Ascomycota</taxon>
        <taxon>Saccharomycotina</taxon>
        <taxon>Pichiomycetes</taxon>
        <taxon>Debaryomycetaceae</taxon>
        <taxon>Diutina</taxon>
    </lineage>
</organism>
<dbReference type="GeneID" id="54782284"/>
<dbReference type="OrthoDB" id="2985014at2759"/>
<evidence type="ECO:0000256" key="6">
    <source>
        <dbReference type="SAM" id="Phobius"/>
    </source>
</evidence>
<accession>A0A642ULT6</accession>
<dbReference type="EMBL" id="SWFT01000105">
    <property type="protein sequence ID" value="KAA8901263.1"/>
    <property type="molecule type" value="Genomic_DNA"/>
</dbReference>
<gene>
    <name evidence="8" type="ORF">DIURU_003633</name>
</gene>
<name>A0A642ULT6_DIURU</name>
<evidence type="ECO:0000259" key="7">
    <source>
        <dbReference type="PROSITE" id="PS50850"/>
    </source>
</evidence>
<dbReference type="SUPFAM" id="SSF103473">
    <property type="entry name" value="MFS general substrate transporter"/>
    <property type="match status" value="1"/>
</dbReference>
<feature type="transmembrane region" description="Helical" evidence="6">
    <location>
        <begin position="187"/>
        <end position="208"/>
    </location>
</feature>
<dbReference type="InterPro" id="IPR036259">
    <property type="entry name" value="MFS_trans_sf"/>
</dbReference>
<dbReference type="GO" id="GO:0005886">
    <property type="term" value="C:plasma membrane"/>
    <property type="evidence" value="ECO:0007669"/>
    <property type="project" value="TreeGrafter"/>
</dbReference>
<dbReference type="AlphaFoldDB" id="A0A642ULT6"/>
<feature type="transmembrane region" description="Helical" evidence="6">
    <location>
        <begin position="415"/>
        <end position="438"/>
    </location>
</feature>
<evidence type="ECO:0000313" key="9">
    <source>
        <dbReference type="Proteomes" id="UP000449547"/>
    </source>
</evidence>
<keyword evidence="9" id="KW-1185">Reference proteome</keyword>
<evidence type="ECO:0000256" key="2">
    <source>
        <dbReference type="ARBA" id="ARBA00022448"/>
    </source>
</evidence>
<feature type="transmembrane region" description="Helical" evidence="6">
    <location>
        <begin position="157"/>
        <end position="175"/>
    </location>
</feature>
<reference evidence="8 9" key="1">
    <citation type="submission" date="2019-07" db="EMBL/GenBank/DDBJ databases">
        <title>Genome assembly of two rare yeast pathogens: Diutina rugosa and Trichomonascus ciferrii.</title>
        <authorList>
            <person name="Mixao V."/>
            <person name="Saus E."/>
            <person name="Hansen A."/>
            <person name="Lass-Flor C."/>
            <person name="Gabaldon T."/>
        </authorList>
    </citation>
    <scope>NUCLEOTIDE SEQUENCE [LARGE SCALE GENOMIC DNA]</scope>
    <source>
        <strain evidence="8 9">CBS 613</strain>
    </source>
</reference>
<dbReference type="Pfam" id="PF07690">
    <property type="entry name" value="MFS_1"/>
    <property type="match status" value="1"/>
</dbReference>
<feature type="transmembrane region" description="Helical" evidence="6">
    <location>
        <begin position="356"/>
        <end position="375"/>
    </location>
</feature>
<comment type="caution">
    <text evidence="8">The sequence shown here is derived from an EMBL/GenBank/DDBJ whole genome shotgun (WGS) entry which is preliminary data.</text>
</comment>
<sequence length="507" mass="57199">MSDIEKYESPKHVDVSAEDLFSQRSHQQFADVADNEARVAQLAQEMGINTRKLMWKIDLWVVPPFCLLYFLSFLDRVNISNAKLYGMVDDLHLKGNEYNTALTLFFVPYIVFEILSNYVIKKIRPRYWLAGSIFIFGVISIGMGFVTNFGGLAACRFLLGMSEASTFPAIFYVLSTYYSKYEAQQRFSAFFSVTTLAGAASGSIAWRIKDLDGRYGIAAWQWIFIIEGTFTAGLAFVLLFLIPDFPEESRFLNANEVEFLKRKLEIINGSSSAHEIKFKIKDVFNVLKDYMIWLPTLGYFACIVPAYAIAFFLAQIVKDLGYTAVAAQAHSVYPWLCAFGLCNIVAFLSDRTRWRYPFFLATGCIAIAGLGMVLGSTDANVRYAGTFLTCMGLYTAMPTLICWQTLSFGSHIRKSVGSACIIGFGNIGGIISTFLFLQKDAPQFTTGLGVCIAMMALSLIVGTAILISFWWQNKRKQTPEYQNYFYSLPEREQKMLGDRAPTFKYMY</sequence>
<dbReference type="RefSeq" id="XP_034011886.1">
    <property type="nucleotide sequence ID" value="XM_034156417.1"/>
</dbReference>
<dbReference type="PANTHER" id="PTHR43791">
    <property type="entry name" value="PERMEASE-RELATED"/>
    <property type="match status" value="1"/>
</dbReference>
<evidence type="ECO:0000256" key="1">
    <source>
        <dbReference type="ARBA" id="ARBA00004141"/>
    </source>
</evidence>
<keyword evidence="3 6" id="KW-0812">Transmembrane</keyword>
<evidence type="ECO:0000256" key="3">
    <source>
        <dbReference type="ARBA" id="ARBA00022692"/>
    </source>
</evidence>
<keyword evidence="2" id="KW-0813">Transport</keyword>
<feature type="transmembrane region" description="Helical" evidence="6">
    <location>
        <begin position="59"/>
        <end position="79"/>
    </location>
</feature>
<proteinExistence type="predicted"/>
<evidence type="ECO:0000256" key="4">
    <source>
        <dbReference type="ARBA" id="ARBA00022989"/>
    </source>
</evidence>
<dbReference type="Gene3D" id="1.20.1250.20">
    <property type="entry name" value="MFS general substrate transporter like domains"/>
    <property type="match status" value="2"/>
</dbReference>
<protein>
    <recommendedName>
        <fullName evidence="7">Major facilitator superfamily (MFS) profile domain-containing protein</fullName>
    </recommendedName>
</protein>
<dbReference type="OMA" id="YGAIKTQ"/>
<feature type="transmembrane region" description="Helical" evidence="6">
    <location>
        <begin position="290"/>
        <end position="312"/>
    </location>
</feature>
<dbReference type="FunFam" id="1.20.1250.20:FF:000057">
    <property type="entry name" value="MFS general substrate transporter"/>
    <property type="match status" value="1"/>
</dbReference>
<evidence type="ECO:0000256" key="5">
    <source>
        <dbReference type="ARBA" id="ARBA00023136"/>
    </source>
</evidence>
<feature type="transmembrane region" description="Helical" evidence="6">
    <location>
        <begin position="381"/>
        <end position="403"/>
    </location>
</feature>
<comment type="subcellular location">
    <subcellularLocation>
        <location evidence="1">Membrane</location>
        <topology evidence="1">Multi-pass membrane protein</topology>
    </subcellularLocation>
</comment>
<feature type="transmembrane region" description="Helical" evidence="6">
    <location>
        <begin position="99"/>
        <end position="120"/>
    </location>
</feature>
<dbReference type="PROSITE" id="PS50850">
    <property type="entry name" value="MFS"/>
    <property type="match status" value="1"/>
</dbReference>
<keyword evidence="5 6" id="KW-0472">Membrane</keyword>
<dbReference type="Proteomes" id="UP000449547">
    <property type="component" value="Unassembled WGS sequence"/>
</dbReference>
<feature type="transmembrane region" description="Helical" evidence="6">
    <location>
        <begin position="332"/>
        <end position="349"/>
    </location>
</feature>
<feature type="transmembrane region" description="Helical" evidence="6">
    <location>
        <begin position="444"/>
        <end position="471"/>
    </location>
</feature>
<feature type="transmembrane region" description="Helical" evidence="6">
    <location>
        <begin position="127"/>
        <end position="145"/>
    </location>
</feature>
<dbReference type="InterPro" id="IPR011701">
    <property type="entry name" value="MFS"/>
</dbReference>
<dbReference type="VEuPathDB" id="FungiDB:DIURU_003633"/>
<feature type="transmembrane region" description="Helical" evidence="6">
    <location>
        <begin position="220"/>
        <end position="242"/>
    </location>
</feature>
<dbReference type="InterPro" id="IPR020846">
    <property type="entry name" value="MFS_dom"/>
</dbReference>
<keyword evidence="4 6" id="KW-1133">Transmembrane helix</keyword>
<dbReference type="FunFam" id="1.20.1250.20:FF:000068">
    <property type="entry name" value="MFS general substrate transporter"/>
    <property type="match status" value="1"/>
</dbReference>
<dbReference type="GO" id="GO:0022857">
    <property type="term" value="F:transmembrane transporter activity"/>
    <property type="evidence" value="ECO:0007669"/>
    <property type="project" value="InterPro"/>
</dbReference>
<dbReference type="PANTHER" id="PTHR43791:SF46">
    <property type="entry name" value="MAJOR FACILITATOR SUPERFAMILY (MFS) PROFILE DOMAIN-CONTAINING PROTEIN-RELATED"/>
    <property type="match status" value="1"/>
</dbReference>
<evidence type="ECO:0000313" key="8">
    <source>
        <dbReference type="EMBL" id="KAA8901263.1"/>
    </source>
</evidence>